<evidence type="ECO:0000313" key="1">
    <source>
        <dbReference type="EMBL" id="KAH0468741.1"/>
    </source>
</evidence>
<accession>A0AAV7HJI9</accession>
<dbReference type="AlphaFoldDB" id="A0AAV7HJI9"/>
<dbReference type="Proteomes" id="UP000775213">
    <property type="component" value="Unassembled WGS sequence"/>
</dbReference>
<dbReference type="EMBL" id="JAGFBR010000003">
    <property type="protein sequence ID" value="KAH0468741.1"/>
    <property type="molecule type" value="Genomic_DNA"/>
</dbReference>
<organism evidence="1 2">
    <name type="scientific">Dendrobium chrysotoxum</name>
    <name type="common">Orchid</name>
    <dbReference type="NCBI Taxonomy" id="161865"/>
    <lineage>
        <taxon>Eukaryota</taxon>
        <taxon>Viridiplantae</taxon>
        <taxon>Streptophyta</taxon>
        <taxon>Embryophyta</taxon>
        <taxon>Tracheophyta</taxon>
        <taxon>Spermatophyta</taxon>
        <taxon>Magnoliopsida</taxon>
        <taxon>Liliopsida</taxon>
        <taxon>Asparagales</taxon>
        <taxon>Orchidaceae</taxon>
        <taxon>Epidendroideae</taxon>
        <taxon>Malaxideae</taxon>
        <taxon>Dendrobiinae</taxon>
        <taxon>Dendrobium</taxon>
    </lineage>
</organism>
<name>A0AAV7HJI9_DENCH</name>
<keyword evidence="2" id="KW-1185">Reference proteome</keyword>
<protein>
    <submittedName>
        <fullName evidence="1">Uncharacterized protein</fullName>
    </submittedName>
</protein>
<comment type="caution">
    <text evidence="1">The sequence shown here is derived from an EMBL/GenBank/DDBJ whole genome shotgun (WGS) entry which is preliminary data.</text>
</comment>
<reference evidence="1 2" key="1">
    <citation type="journal article" date="2021" name="Hortic Res">
        <title>Chromosome-scale assembly of the Dendrobium chrysotoxum genome enhances the understanding of orchid evolution.</title>
        <authorList>
            <person name="Zhang Y."/>
            <person name="Zhang G.Q."/>
            <person name="Zhang D."/>
            <person name="Liu X.D."/>
            <person name="Xu X.Y."/>
            <person name="Sun W.H."/>
            <person name="Yu X."/>
            <person name="Zhu X."/>
            <person name="Wang Z.W."/>
            <person name="Zhao X."/>
            <person name="Zhong W.Y."/>
            <person name="Chen H."/>
            <person name="Yin W.L."/>
            <person name="Huang T."/>
            <person name="Niu S.C."/>
            <person name="Liu Z.J."/>
        </authorList>
    </citation>
    <scope>NUCLEOTIDE SEQUENCE [LARGE SCALE GENOMIC DNA]</scope>
    <source>
        <strain evidence="1">Lindl</strain>
    </source>
</reference>
<gene>
    <name evidence="1" type="ORF">IEQ34_001973</name>
</gene>
<sequence>MKGVPPLQHVLMLLQSVTYIGIAPRVLPVNGIPYGILTRLARNMSLLSIVGHDVMGKTTLSCNMFMKMK</sequence>
<evidence type="ECO:0000313" key="2">
    <source>
        <dbReference type="Proteomes" id="UP000775213"/>
    </source>
</evidence>
<proteinExistence type="predicted"/>